<organism evidence="2 3">
    <name type="scientific">Moniliophthora roreri (strain MCA 2997)</name>
    <name type="common">Cocoa frosty pod rot fungus</name>
    <name type="synonym">Crinipellis roreri</name>
    <dbReference type="NCBI Taxonomy" id="1381753"/>
    <lineage>
        <taxon>Eukaryota</taxon>
        <taxon>Fungi</taxon>
        <taxon>Dikarya</taxon>
        <taxon>Basidiomycota</taxon>
        <taxon>Agaricomycotina</taxon>
        <taxon>Agaricomycetes</taxon>
        <taxon>Agaricomycetidae</taxon>
        <taxon>Agaricales</taxon>
        <taxon>Marasmiineae</taxon>
        <taxon>Marasmiaceae</taxon>
        <taxon>Moniliophthora</taxon>
    </lineage>
</organism>
<feature type="region of interest" description="Disordered" evidence="1">
    <location>
        <begin position="1"/>
        <end position="21"/>
    </location>
</feature>
<reference evidence="2 3" key="1">
    <citation type="journal article" date="2014" name="BMC Genomics">
        <title>Genome and secretome analysis of the hemibiotrophic fungal pathogen, Moniliophthora roreri, which causes frosty pod rot disease of cacao: mechanisms of the biotrophic and necrotrophic phases.</title>
        <authorList>
            <person name="Meinhardt L.W."/>
            <person name="Costa G.G.L."/>
            <person name="Thomazella D.P.T."/>
            <person name="Teixeira P.J.P.L."/>
            <person name="Carazzolle M.F."/>
            <person name="Schuster S.C."/>
            <person name="Carlson J.E."/>
            <person name="Guiltinan M.J."/>
            <person name="Mieczkowski P."/>
            <person name="Farmer A."/>
            <person name="Ramaraj T."/>
            <person name="Crozier J."/>
            <person name="Davis R.E."/>
            <person name="Shao J."/>
            <person name="Melnick R.L."/>
            <person name="Pereira G.A.G."/>
            <person name="Bailey B.A."/>
        </authorList>
    </citation>
    <scope>NUCLEOTIDE SEQUENCE [LARGE SCALE GENOMIC DNA]</scope>
    <source>
        <strain evidence="2 3">MCA 2997</strain>
    </source>
</reference>
<comment type="caution">
    <text evidence="2">The sequence shown here is derived from an EMBL/GenBank/DDBJ whole genome shotgun (WGS) entry which is preliminary data.</text>
</comment>
<evidence type="ECO:0000313" key="2">
    <source>
        <dbReference type="EMBL" id="ESK83321.1"/>
    </source>
</evidence>
<dbReference type="AlphaFoldDB" id="V2WS02"/>
<dbReference type="KEGG" id="mrr:Moror_8804"/>
<dbReference type="Proteomes" id="UP000017559">
    <property type="component" value="Unassembled WGS sequence"/>
</dbReference>
<dbReference type="EMBL" id="AWSO01001581">
    <property type="protein sequence ID" value="ESK83321.1"/>
    <property type="molecule type" value="Genomic_DNA"/>
</dbReference>
<dbReference type="OrthoDB" id="3269001at2759"/>
<dbReference type="STRING" id="1381753.V2WS02"/>
<name>V2WS02_MONRO</name>
<evidence type="ECO:0000313" key="3">
    <source>
        <dbReference type="Proteomes" id="UP000017559"/>
    </source>
</evidence>
<proteinExistence type="predicted"/>
<gene>
    <name evidence="2" type="ORF">Moror_8804</name>
</gene>
<dbReference type="HOGENOM" id="CLU_1611218_0_0_1"/>
<sequence>MAPLGADTPLSISGDSGSSSDSSYVNAVRQSFSFSKDQLERIRTCIQTVPLPTYMSRLPGNLGEPKHGSLKAYDYLILFTVIFPLILPEFWWNLEPSDYHRLILNNFGHLVASTNIISTYLTSNTNTEEYMHHYVCYHESLTQVYPVHWKPNHHYAMHNSDLLKR</sequence>
<feature type="compositionally biased region" description="Low complexity" evidence="1">
    <location>
        <begin position="11"/>
        <end position="21"/>
    </location>
</feature>
<accession>V2WS02</accession>
<protein>
    <submittedName>
        <fullName evidence="2">Uncharacterized protein</fullName>
    </submittedName>
</protein>
<keyword evidence="3" id="KW-1185">Reference proteome</keyword>
<evidence type="ECO:0000256" key="1">
    <source>
        <dbReference type="SAM" id="MobiDB-lite"/>
    </source>
</evidence>